<evidence type="ECO:0000259" key="1">
    <source>
        <dbReference type="PROSITE" id="PS51462"/>
    </source>
</evidence>
<evidence type="ECO:0000313" key="2">
    <source>
        <dbReference type="EMBL" id="MFC0596765.1"/>
    </source>
</evidence>
<dbReference type="CDD" id="cd04664">
    <property type="entry name" value="NUDIX_DHNTPase_like"/>
    <property type="match status" value="1"/>
</dbReference>
<evidence type="ECO:0000313" key="3">
    <source>
        <dbReference type="Proteomes" id="UP001589830"/>
    </source>
</evidence>
<dbReference type="EMBL" id="JBHLTW010000054">
    <property type="protein sequence ID" value="MFC0596765.1"/>
    <property type="molecule type" value="Genomic_DNA"/>
</dbReference>
<dbReference type="Pfam" id="PF00293">
    <property type="entry name" value="NUDIX"/>
    <property type="match status" value="1"/>
</dbReference>
<dbReference type="InterPro" id="IPR015797">
    <property type="entry name" value="NUDIX_hydrolase-like_dom_sf"/>
</dbReference>
<dbReference type="SUPFAM" id="SSF55811">
    <property type="entry name" value="Nudix"/>
    <property type="match status" value="1"/>
</dbReference>
<protein>
    <submittedName>
        <fullName evidence="2">NUDIX pyrophosphatase</fullName>
    </submittedName>
</protein>
<dbReference type="Gene3D" id="3.90.79.10">
    <property type="entry name" value="Nucleoside Triphosphate Pyrophosphohydrolase"/>
    <property type="match status" value="1"/>
</dbReference>
<dbReference type="InterPro" id="IPR000086">
    <property type="entry name" value="NUDIX_hydrolase_dom"/>
</dbReference>
<organism evidence="2 3">
    <name type="scientific">Thermus composti</name>
    <dbReference type="NCBI Taxonomy" id="532059"/>
    <lineage>
        <taxon>Bacteria</taxon>
        <taxon>Thermotogati</taxon>
        <taxon>Deinococcota</taxon>
        <taxon>Deinococci</taxon>
        <taxon>Thermales</taxon>
        <taxon>Thermaceae</taxon>
        <taxon>Thermus</taxon>
    </lineage>
</organism>
<accession>A0ABV6Q3S4</accession>
<name>A0ABV6Q3S4_9DEIN</name>
<dbReference type="Proteomes" id="UP001589830">
    <property type="component" value="Unassembled WGS sequence"/>
</dbReference>
<dbReference type="PROSITE" id="PS51462">
    <property type="entry name" value="NUDIX"/>
    <property type="match status" value="1"/>
</dbReference>
<feature type="domain" description="Nudix hydrolase" evidence="1">
    <location>
        <begin position="8"/>
        <end position="144"/>
    </location>
</feature>
<gene>
    <name evidence="2" type="ORF">ACFFFP_11440</name>
</gene>
<sequence length="148" mass="17201">MCPLAGKPVRNSVECWVIRRMADAEELVLLLHVAASPEIPTGFWQPITGGIKEGEASREACVREIYEETSLRIRTEDLHSIPGHWEFELPHQVIRKSLYWVETPEASIRIAPEEHDDWKWVPISAVEAQLYWESNRRTWAAVRDCLRR</sequence>
<keyword evidence="3" id="KW-1185">Reference proteome</keyword>
<dbReference type="PANTHER" id="PTHR43736">
    <property type="entry name" value="ADP-RIBOSE PYROPHOSPHATASE"/>
    <property type="match status" value="1"/>
</dbReference>
<dbReference type="PANTHER" id="PTHR43736:SF1">
    <property type="entry name" value="DIHYDRONEOPTERIN TRIPHOSPHATE DIPHOSPHATASE"/>
    <property type="match status" value="1"/>
</dbReference>
<comment type="caution">
    <text evidence="2">The sequence shown here is derived from an EMBL/GenBank/DDBJ whole genome shotgun (WGS) entry which is preliminary data.</text>
</comment>
<proteinExistence type="predicted"/>
<reference evidence="2 3" key="1">
    <citation type="submission" date="2024-09" db="EMBL/GenBank/DDBJ databases">
        <authorList>
            <person name="Sun Q."/>
            <person name="Mori K."/>
        </authorList>
    </citation>
    <scope>NUCLEOTIDE SEQUENCE [LARGE SCALE GENOMIC DNA]</scope>
    <source>
        <strain evidence="2 3">NCAIM B.02340</strain>
    </source>
</reference>